<dbReference type="PANTHER" id="PTHR43305:SF1">
    <property type="entry name" value="FAMILY N-ACETYLTRANSFERASE, PUTATIVE (AFU_ORTHOLOGUE AFUA_2G01380)-RELATED"/>
    <property type="match status" value="1"/>
</dbReference>
<evidence type="ECO:0000313" key="3">
    <source>
        <dbReference type="EMBL" id="WCR04465.1"/>
    </source>
</evidence>
<feature type="domain" description="N-acetyltransferase" evidence="1">
    <location>
        <begin position="4"/>
        <end position="158"/>
    </location>
</feature>
<dbReference type="PROSITE" id="PS51186">
    <property type="entry name" value="GNAT"/>
    <property type="match status" value="1"/>
</dbReference>
<keyword evidence="2" id="KW-0689">Ribosomal protein</keyword>
<keyword evidence="5" id="KW-1185">Reference proteome</keyword>
<dbReference type="Proteomes" id="UP001215549">
    <property type="component" value="Chromosome"/>
</dbReference>
<sequence length="167" mass="18839">MEQIDIRPAGFPDDTPTLRQLFREYADWLAVDLDFQDFEAELAALPGKYAPPTGIALLAERADNLTLGCVAMRPLNEGTCEMKRLYLRPEARGTGLGRKLAAHVIEAARQAGYRRMVLDTLDHMQDALRLYDRLGFRPIAPYYHNPIPGAVYLGLNLPPSHEPHRTR</sequence>
<evidence type="ECO:0000313" key="5">
    <source>
        <dbReference type="Proteomes" id="UP001215549"/>
    </source>
</evidence>
<protein>
    <submittedName>
        <fullName evidence="3">GNAT family N-acetyltransferase</fullName>
    </submittedName>
    <submittedName>
        <fullName evidence="2">Ribosomal protein S18 acetylase RimI</fullName>
    </submittedName>
</protein>
<dbReference type="PANTHER" id="PTHR43305">
    <property type="entry name" value="FAMILY N-ACETYLTRANSFERASE, PUTATIVE (AFU_ORTHOLOGUE AFUA_2G01380)-RELATED"/>
    <property type="match status" value="1"/>
</dbReference>
<dbReference type="InterPro" id="IPR016181">
    <property type="entry name" value="Acyl_CoA_acyltransferase"/>
</dbReference>
<reference evidence="2 4" key="1">
    <citation type="submission" date="2017-01" db="EMBL/GenBank/DDBJ databases">
        <authorList>
            <person name="Varghese N."/>
            <person name="Submissions S."/>
        </authorList>
    </citation>
    <scope>NUCLEOTIDE SEQUENCE [LARGE SCALE GENOMIC DNA]</scope>
    <source>
        <strain evidence="2 4">DSM 18447</strain>
    </source>
</reference>
<proteinExistence type="predicted"/>
<dbReference type="EMBL" id="FTOU01000012">
    <property type="protein sequence ID" value="SIT00973.1"/>
    <property type="molecule type" value="Genomic_DNA"/>
</dbReference>
<organism evidence="2 4">
    <name type="scientific">Paracoccus saliphilus</name>
    <dbReference type="NCBI Taxonomy" id="405559"/>
    <lineage>
        <taxon>Bacteria</taxon>
        <taxon>Pseudomonadati</taxon>
        <taxon>Pseudomonadota</taxon>
        <taxon>Alphaproteobacteria</taxon>
        <taxon>Rhodobacterales</taxon>
        <taxon>Paracoccaceae</taxon>
        <taxon>Paracoccus</taxon>
    </lineage>
</organism>
<dbReference type="CDD" id="cd04301">
    <property type="entry name" value="NAT_SF"/>
    <property type="match status" value="1"/>
</dbReference>
<dbReference type="GO" id="GO:0005840">
    <property type="term" value="C:ribosome"/>
    <property type="evidence" value="ECO:0007669"/>
    <property type="project" value="UniProtKB-KW"/>
</dbReference>
<dbReference type="InterPro" id="IPR052777">
    <property type="entry name" value="Acetyltransferase_Enz"/>
</dbReference>
<dbReference type="Pfam" id="PF00583">
    <property type="entry name" value="Acetyltransf_1"/>
    <property type="match status" value="1"/>
</dbReference>
<dbReference type="EMBL" id="CP067140">
    <property type="protein sequence ID" value="WCR04465.1"/>
    <property type="molecule type" value="Genomic_DNA"/>
</dbReference>
<dbReference type="AlphaFoldDB" id="A0AA45W6C2"/>
<dbReference type="RefSeq" id="WP_076527154.1">
    <property type="nucleotide sequence ID" value="NZ_CP067140.1"/>
</dbReference>
<evidence type="ECO:0000313" key="4">
    <source>
        <dbReference type="Proteomes" id="UP000186216"/>
    </source>
</evidence>
<dbReference type="Proteomes" id="UP000186216">
    <property type="component" value="Unassembled WGS sequence"/>
</dbReference>
<accession>A0AA45W6C2</accession>
<dbReference type="Gene3D" id="3.40.630.30">
    <property type="match status" value="1"/>
</dbReference>
<evidence type="ECO:0000259" key="1">
    <source>
        <dbReference type="PROSITE" id="PS51186"/>
    </source>
</evidence>
<keyword evidence="2" id="KW-0687">Ribonucleoprotein</keyword>
<dbReference type="SUPFAM" id="SSF55729">
    <property type="entry name" value="Acyl-CoA N-acyltransferases (Nat)"/>
    <property type="match status" value="1"/>
</dbReference>
<name>A0AA45W6C2_9RHOB</name>
<dbReference type="GO" id="GO:0016747">
    <property type="term" value="F:acyltransferase activity, transferring groups other than amino-acyl groups"/>
    <property type="evidence" value="ECO:0007669"/>
    <property type="project" value="InterPro"/>
</dbReference>
<gene>
    <name evidence="3" type="ORF">JHX88_06985</name>
    <name evidence="2" type="ORF">SAMN05421772_11250</name>
</gene>
<dbReference type="InterPro" id="IPR000182">
    <property type="entry name" value="GNAT_dom"/>
</dbReference>
<evidence type="ECO:0000313" key="2">
    <source>
        <dbReference type="EMBL" id="SIT00973.1"/>
    </source>
</evidence>
<reference evidence="3 5" key="2">
    <citation type="submission" date="2021-01" db="EMBL/GenBank/DDBJ databases">
        <title>Biogeographic distribution of Paracoccus.</title>
        <authorList>
            <person name="Hollensteiner J."/>
            <person name="Leineberger J."/>
            <person name="Brinkhoff T."/>
            <person name="Daniel R."/>
        </authorList>
    </citation>
    <scope>NUCLEOTIDE SEQUENCE [LARGE SCALE GENOMIC DNA]</scope>
    <source>
        <strain evidence="3 5">DSM 18447</strain>
    </source>
</reference>